<reference evidence="2" key="2">
    <citation type="submission" date="2015-01" db="EMBL/GenBank/DDBJ databases">
        <title>Evolutionary Origins and Diversification of the Mycorrhizal Mutualists.</title>
        <authorList>
            <consortium name="DOE Joint Genome Institute"/>
            <consortium name="Mycorrhizal Genomics Consortium"/>
            <person name="Kohler A."/>
            <person name="Kuo A."/>
            <person name="Nagy L.G."/>
            <person name="Floudas D."/>
            <person name="Copeland A."/>
            <person name="Barry K.W."/>
            <person name="Cichocki N."/>
            <person name="Veneault-Fourrey C."/>
            <person name="LaButti K."/>
            <person name="Lindquist E.A."/>
            <person name="Lipzen A."/>
            <person name="Lundell T."/>
            <person name="Morin E."/>
            <person name="Murat C."/>
            <person name="Riley R."/>
            <person name="Ohm R."/>
            <person name="Sun H."/>
            <person name="Tunlid A."/>
            <person name="Henrissat B."/>
            <person name="Grigoriev I.V."/>
            <person name="Hibbett D.S."/>
            <person name="Martin F."/>
        </authorList>
    </citation>
    <scope>NUCLEOTIDE SEQUENCE [LARGE SCALE GENOMIC DNA]</scope>
    <source>
        <strain evidence="2">Foug A</strain>
    </source>
</reference>
<dbReference type="Proteomes" id="UP000053989">
    <property type="component" value="Unassembled WGS sequence"/>
</dbReference>
<gene>
    <name evidence="1" type="ORF">SCLCIDRAFT_39038</name>
</gene>
<evidence type="ECO:0000313" key="2">
    <source>
        <dbReference type="Proteomes" id="UP000053989"/>
    </source>
</evidence>
<organism evidence="1 2">
    <name type="scientific">Scleroderma citrinum Foug A</name>
    <dbReference type="NCBI Taxonomy" id="1036808"/>
    <lineage>
        <taxon>Eukaryota</taxon>
        <taxon>Fungi</taxon>
        <taxon>Dikarya</taxon>
        <taxon>Basidiomycota</taxon>
        <taxon>Agaricomycotina</taxon>
        <taxon>Agaricomycetes</taxon>
        <taxon>Agaricomycetidae</taxon>
        <taxon>Boletales</taxon>
        <taxon>Sclerodermatineae</taxon>
        <taxon>Sclerodermataceae</taxon>
        <taxon>Scleroderma</taxon>
    </lineage>
</organism>
<dbReference type="HOGENOM" id="CLU_2948333_0_0_1"/>
<sequence length="60" mass="6975">STHEEPSEVQFRDLTLNLASLGTLNKTTKGKILWDLYEHNFRFELVVLNCLLCPQIWSDP</sequence>
<feature type="non-terminal residue" evidence="1">
    <location>
        <position position="60"/>
    </location>
</feature>
<dbReference type="EMBL" id="KN822149">
    <property type="protein sequence ID" value="KIM54674.1"/>
    <property type="molecule type" value="Genomic_DNA"/>
</dbReference>
<reference evidence="1 2" key="1">
    <citation type="submission" date="2014-04" db="EMBL/GenBank/DDBJ databases">
        <authorList>
            <consortium name="DOE Joint Genome Institute"/>
            <person name="Kuo A."/>
            <person name="Kohler A."/>
            <person name="Nagy L.G."/>
            <person name="Floudas D."/>
            <person name="Copeland A."/>
            <person name="Barry K.W."/>
            <person name="Cichocki N."/>
            <person name="Veneault-Fourrey C."/>
            <person name="LaButti K."/>
            <person name="Lindquist E.A."/>
            <person name="Lipzen A."/>
            <person name="Lundell T."/>
            <person name="Morin E."/>
            <person name="Murat C."/>
            <person name="Sun H."/>
            <person name="Tunlid A."/>
            <person name="Henrissat B."/>
            <person name="Grigoriev I.V."/>
            <person name="Hibbett D.S."/>
            <person name="Martin F."/>
            <person name="Nordberg H.P."/>
            <person name="Cantor M.N."/>
            <person name="Hua S.X."/>
        </authorList>
    </citation>
    <scope>NUCLEOTIDE SEQUENCE [LARGE SCALE GENOMIC DNA]</scope>
    <source>
        <strain evidence="1 2">Foug A</strain>
    </source>
</reference>
<dbReference type="OrthoDB" id="2634326at2759"/>
<keyword evidence="2" id="KW-1185">Reference proteome</keyword>
<feature type="non-terminal residue" evidence="1">
    <location>
        <position position="1"/>
    </location>
</feature>
<proteinExistence type="predicted"/>
<protein>
    <submittedName>
        <fullName evidence="1">Uncharacterized protein</fullName>
    </submittedName>
</protein>
<dbReference type="AlphaFoldDB" id="A0A0C3DE73"/>
<name>A0A0C3DE73_9AGAM</name>
<accession>A0A0C3DE73</accession>
<dbReference type="InParanoid" id="A0A0C3DE73"/>
<evidence type="ECO:0000313" key="1">
    <source>
        <dbReference type="EMBL" id="KIM54674.1"/>
    </source>
</evidence>